<gene>
    <name evidence="2" type="ORF">A4V15_14920</name>
</gene>
<dbReference type="InterPro" id="IPR050177">
    <property type="entry name" value="Lipid_A_modif_metabolic_enz"/>
</dbReference>
<protein>
    <submittedName>
        <fullName evidence="2">3-beta hydroxysteroid dehydrogenase</fullName>
    </submittedName>
</protein>
<comment type="caution">
    <text evidence="2">The sequence shown here is derived from an EMBL/GenBank/DDBJ whole genome shotgun (WGS) entry which is preliminary data.</text>
</comment>
<evidence type="ECO:0000313" key="3">
    <source>
        <dbReference type="Proteomes" id="UP000078356"/>
    </source>
</evidence>
<proteinExistence type="predicted"/>
<dbReference type="PANTHER" id="PTHR43245">
    <property type="entry name" value="BIFUNCTIONAL POLYMYXIN RESISTANCE PROTEIN ARNA"/>
    <property type="match status" value="1"/>
</dbReference>
<dbReference type="Gene3D" id="3.40.50.720">
    <property type="entry name" value="NAD(P)-binding Rossmann-like Domain"/>
    <property type="match status" value="1"/>
</dbReference>
<dbReference type="AlphaFoldDB" id="A0A178LK53"/>
<dbReference type="PANTHER" id="PTHR43245:SF24">
    <property type="entry name" value="DEHYDROGENASE"/>
    <property type="match status" value="1"/>
</dbReference>
<reference evidence="2 3" key="1">
    <citation type="submission" date="2016-04" db="EMBL/GenBank/DDBJ databases">
        <title>Draft Genome Sequences of Staphylococcus capitis Strain H36, S. capitis Strain H65, S. cohnii Strain H62, S. hominis Strain H69, Mycobacterium iranicum Strain H39, Plantibacter sp. Strain H53, Pseudomonas oryzihabitans Strain H72, and Microbacterium sp. Strain H83, isolated from residential settings.</title>
        <authorList>
            <person name="Lymperopoulou D."/>
            <person name="Adams R.I."/>
            <person name="Lindow S."/>
            <person name="Coil D.A."/>
            <person name="Jospin G."/>
            <person name="Eisen J.A."/>
        </authorList>
    </citation>
    <scope>NUCLEOTIDE SEQUENCE [LARGE SCALE GENOMIC DNA]</scope>
    <source>
        <strain evidence="2 3">H72</strain>
    </source>
</reference>
<dbReference type="InterPro" id="IPR036291">
    <property type="entry name" value="NAD(P)-bd_dom_sf"/>
</dbReference>
<dbReference type="Pfam" id="PF01370">
    <property type="entry name" value="Epimerase"/>
    <property type="match status" value="1"/>
</dbReference>
<dbReference type="EMBL" id="LWCR01000007">
    <property type="protein sequence ID" value="OAN31004.1"/>
    <property type="molecule type" value="Genomic_DNA"/>
</dbReference>
<dbReference type="InterPro" id="IPR001509">
    <property type="entry name" value="Epimerase_deHydtase"/>
</dbReference>
<dbReference type="Proteomes" id="UP000078356">
    <property type="component" value="Unassembled WGS sequence"/>
</dbReference>
<name>A0A178LK53_9PSED</name>
<evidence type="ECO:0000259" key="1">
    <source>
        <dbReference type="Pfam" id="PF01370"/>
    </source>
</evidence>
<accession>A0A178LK53</accession>
<evidence type="ECO:0000313" key="2">
    <source>
        <dbReference type="EMBL" id="OAN31004.1"/>
    </source>
</evidence>
<dbReference type="OrthoDB" id="3174087at2"/>
<dbReference type="RefSeq" id="WP_064307386.1">
    <property type="nucleotide sequence ID" value="NZ_LWCR01000007.1"/>
</dbReference>
<sequence length="314" mass="34368">MRILITGASEALGAGLACDLLDRGQLVRMHGRPGATLDALVERGAEYRPALLDQPEQVVALCDDIDAIAHCTDVAGVPSAADLDHGQVLIEAALQQQVAQFVYVSSARVYERGGEALKEDQVPAKPKGREAQRRLQLERLALAAGEFGPQVTVLRPAQVLGLADRDWARGLLEQAKAKQLGRRGNGLNRWDFTSAGNLRQALVTLLLEQPAAASGKVFNLSDGQPLVCWDAVNFLLRRFELPAVAEAKTLSPRALYARLRTLRQEARWPDLLDSPFTLDIRAAQEAFGFRPQAASWTALEEYRPTRRQPRSGPV</sequence>
<organism evidence="2 3">
    <name type="scientific">Pseudomonas oryzihabitans</name>
    <dbReference type="NCBI Taxonomy" id="47885"/>
    <lineage>
        <taxon>Bacteria</taxon>
        <taxon>Pseudomonadati</taxon>
        <taxon>Pseudomonadota</taxon>
        <taxon>Gammaproteobacteria</taxon>
        <taxon>Pseudomonadales</taxon>
        <taxon>Pseudomonadaceae</taxon>
        <taxon>Pseudomonas</taxon>
    </lineage>
</organism>
<feature type="domain" description="NAD-dependent epimerase/dehydratase" evidence="1">
    <location>
        <begin position="3"/>
        <end position="220"/>
    </location>
</feature>
<dbReference type="SUPFAM" id="SSF51735">
    <property type="entry name" value="NAD(P)-binding Rossmann-fold domains"/>
    <property type="match status" value="1"/>
</dbReference>